<organism evidence="2 3">
    <name type="scientific">Salinispira pacifica</name>
    <dbReference type="NCBI Taxonomy" id="1307761"/>
    <lineage>
        <taxon>Bacteria</taxon>
        <taxon>Pseudomonadati</taxon>
        <taxon>Spirochaetota</taxon>
        <taxon>Spirochaetia</taxon>
        <taxon>Spirochaetales</taxon>
        <taxon>Spirochaetaceae</taxon>
        <taxon>Salinispira</taxon>
    </lineage>
</organism>
<dbReference type="AlphaFoldDB" id="V5WE64"/>
<dbReference type="GO" id="GO:0004519">
    <property type="term" value="F:endonuclease activity"/>
    <property type="evidence" value="ECO:0007669"/>
    <property type="project" value="UniProtKB-KW"/>
</dbReference>
<dbReference type="Pfam" id="PF10593">
    <property type="entry name" value="Z1"/>
    <property type="match status" value="1"/>
</dbReference>
<name>V5WE64_9SPIO</name>
<keyword evidence="3" id="KW-1185">Reference proteome</keyword>
<dbReference type="EMBL" id="CP006939">
    <property type="protein sequence ID" value="AHC14088.1"/>
    <property type="molecule type" value="Genomic_DNA"/>
</dbReference>
<keyword evidence="2" id="KW-0255">Endonuclease</keyword>
<dbReference type="KEGG" id="slr:L21SP2_0659"/>
<dbReference type="Proteomes" id="UP000018680">
    <property type="component" value="Chromosome"/>
</dbReference>
<sequence length="891" mass="101619">MNDILQRWCEDKIANSKSLDLAKMEIVRGLDGLIQTWSELRSITRTELLRQVERFFQVREQEVLTTIPRSLQNIDPVDEPLNADSFWYTYKKNLVEKKWPEDEIYKLGISCRKIAATLNSAASEETDLQDPPLRGLAIGHVQSGKTASMAGVISLAFDYNYDLVIVLSGTIESLRKQTQVRLSSDLRGASSRTLVVCDRLNRKPICLPQNIFSGKNCVLNVCLKNSTRLRQTKRWLEWVIESKYEPRILIIDDEADQGGINTQADRNEVTTVAKLIREIVHIHPVKTSYLAYTATPYANLLNEAPDADNGRSLYPRHAIFVLEPGKGYFGAKEIFGMSSDSFGEESEDGLNIIRYVLPDEVKQIQNIQKSLLSDDLPESLKYAIIWFLCSVAVRRYRGHGPQPTTMLIHTSHRTIHHTNLAESIQEYLQSLNSSNHSVEKIKKVWDSEMELAPDLISELPEFEKLDFSFLLNKTMGDRSPSDFHSGIHFCIDNGNQSRENRLNYPDETWRGDFSPAFIVIGGNTLARGLTLEGLVSTFFLRVSKTSDTLMQMGRWFGYRRGYDDLPRIWMTPATVSIFQFISRVDQELREQIKTSVQDPSQMAPVILHNPDIIQITPKNKRSAASNDISYGISAPQTIYLAKDPAILRKNIELTTSFENLLRESYSKNVNPDKPCVIYRGVPVNMISEYITNFVFWQNQRAFQNPQKLAEWLVDSHNKFSWNDWNVVFVNPDSGEDSGLEGFSFTWRVSNRSAVYDNDKMQSYIYIKSLRGPGDILLDLDIPDDLTVKNTAQGRREYLTSKDIKQPLLLLYMINKSSSTRKSISMDDLLAKPEQDRTNKRVNLSEPEHIIALSLFWPGGKELSTNYIQIDLDGFVQPESDADINDAEDEDS</sequence>
<evidence type="ECO:0000313" key="2">
    <source>
        <dbReference type="EMBL" id="AHC14088.1"/>
    </source>
</evidence>
<keyword evidence="2" id="KW-0378">Hydrolase</keyword>
<evidence type="ECO:0000259" key="1">
    <source>
        <dbReference type="Pfam" id="PF10593"/>
    </source>
</evidence>
<dbReference type="InterPro" id="IPR018310">
    <property type="entry name" value="Put_endonuclease_Z1-dom"/>
</dbReference>
<reference evidence="2 3" key="1">
    <citation type="journal article" date="2015" name="Stand. Genomic Sci.">
        <title>Complete genome sequence and description of Salinispira pacifica gen. nov., sp. nov., a novel spirochaete isolated form a hypersaline microbial mat.</title>
        <authorList>
            <person name="Ben Hania W."/>
            <person name="Joseph M."/>
            <person name="Schumann P."/>
            <person name="Bunk B."/>
            <person name="Fiebig A."/>
            <person name="Sproer C."/>
            <person name="Klenk H.P."/>
            <person name="Fardeau M.L."/>
            <person name="Spring S."/>
        </authorList>
    </citation>
    <scope>NUCLEOTIDE SEQUENCE [LARGE SCALE GENOMIC DNA]</scope>
    <source>
        <strain evidence="2 3">L21-RPul-D2</strain>
    </source>
</reference>
<dbReference type="RefSeq" id="WP_024267019.1">
    <property type="nucleotide sequence ID" value="NC_023035.1"/>
</dbReference>
<proteinExistence type="predicted"/>
<dbReference type="eggNOG" id="COG1100">
    <property type="taxonomic scope" value="Bacteria"/>
</dbReference>
<accession>V5WE64</accession>
<dbReference type="OrthoDB" id="436461at2"/>
<keyword evidence="2" id="KW-0540">Nuclease</keyword>
<feature type="domain" description="Putative endonuclease Z1" evidence="1">
    <location>
        <begin position="379"/>
        <end position="608"/>
    </location>
</feature>
<dbReference type="PATRIC" id="fig|1307761.3.peg.660"/>
<protein>
    <submittedName>
        <fullName evidence="2">Endonuclease</fullName>
    </submittedName>
</protein>
<dbReference type="HOGENOM" id="CLU_007800_1_0_12"/>
<dbReference type="STRING" id="1307761.L21SP2_0659"/>
<evidence type="ECO:0000313" key="3">
    <source>
        <dbReference type="Proteomes" id="UP000018680"/>
    </source>
</evidence>
<gene>
    <name evidence="2" type="ORF">L21SP2_0659</name>
</gene>